<protein>
    <submittedName>
        <fullName evidence="1">Uncharacterized protein</fullName>
    </submittedName>
</protein>
<name>A0ABR6EJY6_9ACTN</name>
<gene>
    <name evidence="1" type="ORF">GL263_19050</name>
</gene>
<dbReference type="EMBL" id="WMLF01000317">
    <property type="protein sequence ID" value="MBB1245641.1"/>
    <property type="molecule type" value="Genomic_DNA"/>
</dbReference>
<accession>A0ABR6EJY6</accession>
<comment type="caution">
    <text evidence="1">The sequence shown here is derived from an EMBL/GenBank/DDBJ whole genome shotgun (WGS) entry which is preliminary data.</text>
</comment>
<evidence type="ECO:0000313" key="1">
    <source>
        <dbReference type="EMBL" id="MBB1245641.1"/>
    </source>
</evidence>
<keyword evidence="2" id="KW-1185">Reference proteome</keyword>
<organism evidence="1 2">
    <name type="scientific">Streptomyces durbertensis</name>
    <dbReference type="NCBI Taxonomy" id="2448886"/>
    <lineage>
        <taxon>Bacteria</taxon>
        <taxon>Bacillati</taxon>
        <taxon>Actinomycetota</taxon>
        <taxon>Actinomycetes</taxon>
        <taxon>Kitasatosporales</taxon>
        <taxon>Streptomycetaceae</taxon>
        <taxon>Streptomyces</taxon>
    </lineage>
</organism>
<reference evidence="2" key="1">
    <citation type="journal article" date="2020" name="Syst. Appl. Microbiol.">
        <title>Streptomyces alkaliterrae sp. nov., isolated from an alkaline soil, and emended descriptions of Streptomyces alkaliphilus, Streptomyces calidiresistens and Streptomyces durbertensis.</title>
        <authorList>
            <person name="Swiecimska M."/>
            <person name="Golinska P."/>
            <person name="Nouioui I."/>
            <person name="Wypij M."/>
            <person name="Rai M."/>
            <person name="Sangal V."/>
            <person name="Goodfellow M."/>
        </authorList>
    </citation>
    <scope>NUCLEOTIDE SEQUENCE [LARGE SCALE GENOMIC DNA]</scope>
    <source>
        <strain evidence="2">DSM 104538</strain>
    </source>
</reference>
<dbReference type="RefSeq" id="WP_182856942.1">
    <property type="nucleotide sequence ID" value="NZ_WMLF01000317.1"/>
</dbReference>
<evidence type="ECO:0000313" key="2">
    <source>
        <dbReference type="Proteomes" id="UP000766698"/>
    </source>
</evidence>
<proteinExistence type="predicted"/>
<sequence length="159" mass="17085">MGTHGAGVSVLNRAANAPYSAHHLTLCLDRPGSVNITDVSFEHVEGGLQVEAFATRKAVWNTDGSADGPLSEINYDPSETRVATVCDDRAGKDEDGLPTQLALQLNKPTDATARGVNLVLRYESAGRTHTHRVDFELVLCRGDDKHPECALKGADAYRS</sequence>
<dbReference type="Proteomes" id="UP000766698">
    <property type="component" value="Unassembled WGS sequence"/>
</dbReference>